<dbReference type="Pfam" id="PF14033">
    <property type="entry name" value="DUF4246"/>
    <property type="match status" value="1"/>
</dbReference>
<protein>
    <recommendedName>
        <fullName evidence="1">DUF4246 domain-containing protein</fullName>
    </recommendedName>
</protein>
<feature type="domain" description="DUF4246" evidence="1">
    <location>
        <begin position="48"/>
        <end position="336"/>
    </location>
</feature>
<comment type="caution">
    <text evidence="2">The sequence shown here is derived from an EMBL/GenBank/DDBJ whole genome shotgun (WGS) entry which is preliminary data.</text>
</comment>
<proteinExistence type="predicted"/>
<reference evidence="2 3" key="2">
    <citation type="journal article" date="2017" name="Sci. Rep.">
        <title>A mobile pathogenicity chromosome in Fusarium oxysporum for infection of multiple cucurbit species.</title>
        <authorList>
            <person name="van Dam P."/>
            <person name="Fokkens L."/>
            <person name="Ayukawa Y."/>
            <person name="van der Gragt M."/>
            <person name="Ter Horst A."/>
            <person name="Brankovics B."/>
            <person name="Houterman P.M."/>
            <person name="Arie T."/>
            <person name="Rep M."/>
        </authorList>
    </citation>
    <scope>NUCLEOTIDE SEQUENCE [LARGE SCALE GENOMIC DNA]</scope>
    <source>
        <strain evidence="2 3">Forc016</strain>
    </source>
</reference>
<dbReference type="EMBL" id="MABQ02000009">
    <property type="protein sequence ID" value="PCD26427.1"/>
    <property type="molecule type" value="Genomic_DNA"/>
</dbReference>
<sequence>MLKLEEEIINKAHWWEKVLNTDIVSKWKQEALQMPWASYQHNGDFTSKMADVCFKDLAAKAKIYQQTKLIPVMESSSCVIKSDTLLPNELKQRLRAAAALLEDVPGSQRDWHPGSDEKVLDLVHPSLWPLVFGRSRIISDKHITLDKCLDHCGSGKVIPEPKRPHLRMPDGLRSFTEDNDKRALSLRYQWLPCDVDLAGGRPRIKSYINNLHPVRYKAIYSLIEELIARSLPAWDIVCRSARKEFRPLADGEDYDSGSETSSVFEEGERLNWEWWSETHKINCPEPLEDARYPLDASHFQSEEFFNKVSQIQVIVKMANMHLTPEKLKYDGGSWHV</sequence>
<dbReference type="InterPro" id="IPR049192">
    <property type="entry name" value="DUF4246_C"/>
</dbReference>
<reference evidence="2 3" key="1">
    <citation type="journal article" date="2016" name="Environ. Microbiol.">
        <title>Effector profiles distinguish formae speciales of Fusarium oxysporum.</title>
        <authorList>
            <person name="van Dam P."/>
            <person name="Fokkens L."/>
            <person name="Schmidt S.M."/>
            <person name="Linmans J.H."/>
            <person name="Kistler H.C."/>
            <person name="Ma L.J."/>
            <person name="Rep M."/>
        </authorList>
    </citation>
    <scope>NUCLEOTIDE SEQUENCE [LARGE SCALE GENOMIC DNA]</scope>
    <source>
        <strain evidence="2 3">Forc016</strain>
    </source>
</reference>
<dbReference type="STRING" id="327505.A0A2H3G729"/>
<evidence type="ECO:0000313" key="3">
    <source>
        <dbReference type="Proteomes" id="UP000219602"/>
    </source>
</evidence>
<dbReference type="InterPro" id="IPR025340">
    <property type="entry name" value="DUF4246"/>
</dbReference>
<evidence type="ECO:0000259" key="1">
    <source>
        <dbReference type="Pfam" id="PF14033"/>
    </source>
</evidence>
<accession>A0A2H3G729</accession>
<dbReference type="PANTHER" id="PTHR33119:SF1">
    <property type="entry name" value="FE2OG DIOXYGENASE DOMAIN-CONTAINING PROTEIN"/>
    <property type="match status" value="1"/>
</dbReference>
<evidence type="ECO:0000313" key="2">
    <source>
        <dbReference type="EMBL" id="PCD26427.1"/>
    </source>
</evidence>
<name>A0A2H3G729_FUSOX</name>
<dbReference type="Proteomes" id="UP000219602">
    <property type="component" value="Chromosome 11"/>
</dbReference>
<organism evidence="2 3">
    <name type="scientific">Fusarium oxysporum f. sp. radicis-cucumerinum</name>
    <dbReference type="NCBI Taxonomy" id="327505"/>
    <lineage>
        <taxon>Eukaryota</taxon>
        <taxon>Fungi</taxon>
        <taxon>Dikarya</taxon>
        <taxon>Ascomycota</taxon>
        <taxon>Pezizomycotina</taxon>
        <taxon>Sordariomycetes</taxon>
        <taxon>Hypocreomycetidae</taxon>
        <taxon>Hypocreales</taxon>
        <taxon>Nectriaceae</taxon>
        <taxon>Fusarium</taxon>
        <taxon>Fusarium oxysporum species complex</taxon>
    </lineage>
</organism>
<dbReference type="AlphaFoldDB" id="A0A2H3G729"/>
<dbReference type="PANTHER" id="PTHR33119">
    <property type="entry name" value="IFI3P"/>
    <property type="match status" value="1"/>
</dbReference>
<gene>
    <name evidence="2" type="ORF">AU210_012855</name>
</gene>